<evidence type="ECO:0000256" key="1">
    <source>
        <dbReference type="SAM" id="MobiDB-lite"/>
    </source>
</evidence>
<keyword evidence="2" id="KW-0614">Plasmid</keyword>
<geneLocation type="plasmid" evidence="3">
    <name>pnve500</name>
</geneLocation>
<feature type="compositionally biased region" description="Basic and acidic residues" evidence="1">
    <location>
        <begin position="34"/>
        <end position="58"/>
    </location>
</feature>
<evidence type="ECO:0000313" key="2">
    <source>
        <dbReference type="EMBL" id="QCS44668.1"/>
    </source>
</evidence>
<reference evidence="3" key="1">
    <citation type="submission" date="2019-05" db="EMBL/GenBank/DDBJ databases">
        <title>Genome sequence and methylation pattern of the halophilic Archaeon Natrinema versiforme BOL5-4.</title>
        <authorList>
            <person name="DasSarma P."/>
            <person name="Anton B.P."/>
            <person name="DasSarma S.L."/>
            <person name="Martinez F.L."/>
            <person name="Guzman D."/>
            <person name="Roberts R.J."/>
            <person name="DasSarma S."/>
        </authorList>
    </citation>
    <scope>NUCLEOTIDE SEQUENCE [LARGE SCALE GENOMIC DNA]</scope>
    <source>
        <strain evidence="3">BOL5-4</strain>
        <plasmid evidence="3">pnve500</plasmid>
    </source>
</reference>
<proteinExistence type="predicted"/>
<dbReference type="RefSeq" id="WP_138247068.1">
    <property type="nucleotide sequence ID" value="NZ_CP040331.1"/>
</dbReference>
<sequence length="66" mass="7215">MTNNTGEVKMWECPSPDCSFATGGSAELLEHVNSEHPGEYQRDDWPDTDAARAKKQQDGSDESAGE</sequence>
<accession>A0A4P8WM67</accession>
<dbReference type="AlphaFoldDB" id="A0A4P8WM67"/>
<dbReference type="EMBL" id="CP040331">
    <property type="protein sequence ID" value="QCS44668.1"/>
    <property type="molecule type" value="Genomic_DNA"/>
</dbReference>
<dbReference type="GeneID" id="40267688"/>
<dbReference type="Proteomes" id="UP000302218">
    <property type="component" value="Plasmid pNVE500"/>
</dbReference>
<feature type="region of interest" description="Disordered" evidence="1">
    <location>
        <begin position="34"/>
        <end position="66"/>
    </location>
</feature>
<gene>
    <name evidence="2" type="ORF">FEJ81_20400</name>
</gene>
<dbReference type="KEGG" id="nvr:FEJ81_20400"/>
<organism evidence="2 3">
    <name type="scientific">Natrinema versiforme</name>
    <dbReference type="NCBI Taxonomy" id="88724"/>
    <lineage>
        <taxon>Archaea</taxon>
        <taxon>Methanobacteriati</taxon>
        <taxon>Methanobacteriota</taxon>
        <taxon>Stenosarchaea group</taxon>
        <taxon>Halobacteria</taxon>
        <taxon>Halobacteriales</taxon>
        <taxon>Natrialbaceae</taxon>
        <taxon>Natrinema</taxon>
    </lineage>
</organism>
<name>A0A4P8WM67_9EURY</name>
<protein>
    <recommendedName>
        <fullName evidence="4">C2H2-type domain-containing protein</fullName>
    </recommendedName>
</protein>
<dbReference type="OrthoDB" id="203027at2157"/>
<evidence type="ECO:0000313" key="3">
    <source>
        <dbReference type="Proteomes" id="UP000302218"/>
    </source>
</evidence>
<evidence type="ECO:0008006" key="4">
    <source>
        <dbReference type="Google" id="ProtNLM"/>
    </source>
</evidence>